<protein>
    <submittedName>
        <fullName evidence="1">Uncharacterized protein</fullName>
    </submittedName>
</protein>
<name>A0A2G5VH74_9PELO</name>
<keyword evidence="2" id="KW-1185">Reference proteome</keyword>
<organism evidence="1 2">
    <name type="scientific">Caenorhabditis nigoni</name>
    <dbReference type="NCBI Taxonomy" id="1611254"/>
    <lineage>
        <taxon>Eukaryota</taxon>
        <taxon>Metazoa</taxon>
        <taxon>Ecdysozoa</taxon>
        <taxon>Nematoda</taxon>
        <taxon>Chromadorea</taxon>
        <taxon>Rhabditida</taxon>
        <taxon>Rhabditina</taxon>
        <taxon>Rhabditomorpha</taxon>
        <taxon>Rhabditoidea</taxon>
        <taxon>Rhabditidae</taxon>
        <taxon>Peloderinae</taxon>
        <taxon>Caenorhabditis</taxon>
    </lineage>
</organism>
<accession>A0A2G5VH74</accession>
<dbReference type="AlphaFoldDB" id="A0A2G5VH74"/>
<sequence>MEKDKKPEEEEVNDNSSTSLKVYNASFIIVFLLLEYSVVLTSETILKLTTTVDWTERLILKIKTSMEKLPKILISFDLNLISGLSETSTLDVMFQSARKILQALSTTEYRSRTACFDGNIGNIL</sequence>
<comment type="caution">
    <text evidence="1">The sequence shown here is derived from an EMBL/GenBank/DDBJ whole genome shotgun (WGS) entry which is preliminary data.</text>
</comment>
<reference evidence="2" key="1">
    <citation type="submission" date="2017-10" db="EMBL/GenBank/DDBJ databases">
        <title>Rapid genome shrinkage in a self-fertile nematode reveals novel sperm competition proteins.</title>
        <authorList>
            <person name="Yin D."/>
            <person name="Schwarz E.M."/>
            <person name="Thomas C.G."/>
            <person name="Felde R.L."/>
            <person name="Korf I.F."/>
            <person name="Cutter A.D."/>
            <person name="Schartner C.M."/>
            <person name="Ralston E.J."/>
            <person name="Meyer B.J."/>
            <person name="Haag E.S."/>
        </authorList>
    </citation>
    <scope>NUCLEOTIDE SEQUENCE [LARGE SCALE GENOMIC DNA]</scope>
    <source>
        <strain evidence="2">JU1422</strain>
    </source>
</reference>
<evidence type="ECO:0000313" key="2">
    <source>
        <dbReference type="Proteomes" id="UP000230233"/>
    </source>
</evidence>
<dbReference type="EMBL" id="PDUG01000001">
    <property type="protein sequence ID" value="PIC51030.1"/>
    <property type="molecule type" value="Genomic_DNA"/>
</dbReference>
<evidence type="ECO:0000313" key="1">
    <source>
        <dbReference type="EMBL" id="PIC51030.1"/>
    </source>
</evidence>
<proteinExistence type="predicted"/>
<dbReference type="Proteomes" id="UP000230233">
    <property type="component" value="Chromosome I"/>
</dbReference>
<gene>
    <name evidence="1" type="primary">Cnig_chr_I.g1699</name>
    <name evidence="1" type="ORF">B9Z55_001699</name>
</gene>